<organism evidence="6 7">
    <name type="scientific">Basidiobolus meristosporus CBS 931.73</name>
    <dbReference type="NCBI Taxonomy" id="1314790"/>
    <lineage>
        <taxon>Eukaryota</taxon>
        <taxon>Fungi</taxon>
        <taxon>Fungi incertae sedis</taxon>
        <taxon>Zoopagomycota</taxon>
        <taxon>Entomophthoromycotina</taxon>
        <taxon>Basidiobolomycetes</taxon>
        <taxon>Basidiobolales</taxon>
        <taxon>Basidiobolaceae</taxon>
        <taxon>Basidiobolus</taxon>
    </lineage>
</organism>
<gene>
    <name evidence="6" type="ORF">K493DRAFT_405293</name>
</gene>
<feature type="domain" description="RRM" evidence="5">
    <location>
        <begin position="37"/>
        <end position="123"/>
    </location>
</feature>
<dbReference type="InterPro" id="IPR035979">
    <property type="entry name" value="RBD_domain_sf"/>
</dbReference>
<feature type="region of interest" description="Disordered" evidence="4">
    <location>
        <begin position="139"/>
        <end position="266"/>
    </location>
</feature>
<name>A0A1Y1YWU2_9FUNG</name>
<proteinExistence type="predicted"/>
<reference evidence="6 7" key="1">
    <citation type="submission" date="2016-07" db="EMBL/GenBank/DDBJ databases">
        <title>Pervasive Adenine N6-methylation of Active Genes in Fungi.</title>
        <authorList>
            <consortium name="DOE Joint Genome Institute"/>
            <person name="Mondo S.J."/>
            <person name="Dannebaum R.O."/>
            <person name="Kuo R.C."/>
            <person name="Labutti K."/>
            <person name="Haridas S."/>
            <person name="Kuo A."/>
            <person name="Salamov A."/>
            <person name="Ahrendt S.R."/>
            <person name="Lipzen A."/>
            <person name="Sullivan W."/>
            <person name="Andreopoulos W.B."/>
            <person name="Clum A."/>
            <person name="Lindquist E."/>
            <person name="Daum C."/>
            <person name="Ramamoorthy G.K."/>
            <person name="Gryganskyi A."/>
            <person name="Culley D."/>
            <person name="Magnuson J.K."/>
            <person name="James T.Y."/>
            <person name="O'Malley M.A."/>
            <person name="Stajich J.E."/>
            <person name="Spatafora J.W."/>
            <person name="Visel A."/>
            <person name="Grigoriev I.V."/>
        </authorList>
    </citation>
    <scope>NUCLEOTIDE SEQUENCE [LARGE SCALE GENOMIC DNA]</scope>
    <source>
        <strain evidence="6 7">CBS 931.73</strain>
    </source>
</reference>
<dbReference type="InterPro" id="IPR051183">
    <property type="entry name" value="U1_U11-U12_snRNP_70-35kDa"/>
</dbReference>
<accession>A0A1Y1YWU2</accession>
<dbReference type="GO" id="GO:0071011">
    <property type="term" value="C:precatalytic spliceosome"/>
    <property type="evidence" value="ECO:0007669"/>
    <property type="project" value="TreeGrafter"/>
</dbReference>
<dbReference type="GO" id="GO:0000398">
    <property type="term" value="P:mRNA splicing, via spliceosome"/>
    <property type="evidence" value="ECO:0007669"/>
    <property type="project" value="TreeGrafter"/>
</dbReference>
<dbReference type="SUPFAM" id="SSF54928">
    <property type="entry name" value="RNA-binding domain, RBD"/>
    <property type="match status" value="1"/>
</dbReference>
<feature type="compositionally biased region" description="Acidic residues" evidence="4">
    <location>
        <begin position="219"/>
        <end position="231"/>
    </location>
</feature>
<dbReference type="GO" id="GO:0003729">
    <property type="term" value="F:mRNA binding"/>
    <property type="evidence" value="ECO:0007669"/>
    <property type="project" value="TreeGrafter"/>
</dbReference>
<dbReference type="EMBL" id="MCFE01000057">
    <property type="protein sequence ID" value="ORY02429.1"/>
    <property type="molecule type" value="Genomic_DNA"/>
</dbReference>
<dbReference type="InterPro" id="IPR000504">
    <property type="entry name" value="RRM_dom"/>
</dbReference>
<dbReference type="InterPro" id="IPR012677">
    <property type="entry name" value="Nucleotide-bd_a/b_plait_sf"/>
</dbReference>
<dbReference type="STRING" id="1314790.A0A1Y1YWU2"/>
<protein>
    <recommendedName>
        <fullName evidence="5">RRM domain-containing protein</fullName>
    </recommendedName>
</protein>
<evidence type="ECO:0000259" key="5">
    <source>
        <dbReference type="PROSITE" id="PS50102"/>
    </source>
</evidence>
<evidence type="ECO:0000256" key="3">
    <source>
        <dbReference type="PROSITE-ProRule" id="PRU00176"/>
    </source>
</evidence>
<comment type="caution">
    <text evidence="6">The sequence shown here is derived from an EMBL/GenBank/DDBJ whole genome shotgun (WGS) entry which is preliminary data.</text>
</comment>
<keyword evidence="2" id="KW-0539">Nucleus</keyword>
<keyword evidence="7" id="KW-1185">Reference proteome</keyword>
<comment type="subcellular location">
    <subcellularLocation>
        <location evidence="1">Nucleus</location>
    </subcellularLocation>
</comment>
<evidence type="ECO:0000313" key="7">
    <source>
        <dbReference type="Proteomes" id="UP000193498"/>
    </source>
</evidence>
<dbReference type="InParanoid" id="A0A1Y1YWU2"/>
<dbReference type="GO" id="GO:0017069">
    <property type="term" value="F:snRNA binding"/>
    <property type="evidence" value="ECO:0007669"/>
    <property type="project" value="TreeGrafter"/>
</dbReference>
<sequence length="293" mass="31419">MNAYGRATSRGRKKYLPCLKAIKYEYDENSVGPPPPSSVFVSQLSLLTTPAHIRTYFSTYGGVVDVHLEMCPITGASLGLARVMFEDGGSHGGAASAAAKRAVQLGNGRRIGDSIVKVELDDDGTKMQEAVENATKHLFQESKGASPIIHAEQPYPTDSGGPRSGESQIFPSRGTAHSRSGSYSSHHAMSSNSAGAEEQHLLGGSVPERKSNSNRSGMEDGEIEDDEEGAIPEDHDVGVRHRSRNDSFDQRSITSDESKAYSRYPAAPVGYPSHQFPHRGCQFQSPLATIGVA</sequence>
<dbReference type="SMART" id="SM00360">
    <property type="entry name" value="RRM"/>
    <property type="match status" value="1"/>
</dbReference>
<evidence type="ECO:0000256" key="2">
    <source>
        <dbReference type="ARBA" id="ARBA00023242"/>
    </source>
</evidence>
<keyword evidence="3" id="KW-0694">RNA-binding</keyword>
<dbReference type="PROSITE" id="PS50102">
    <property type="entry name" value="RRM"/>
    <property type="match status" value="1"/>
</dbReference>
<dbReference type="PANTHER" id="PTHR13952:SF6">
    <property type="entry name" value="U11_U12 SMALL NUCLEAR RIBONUCLEOPROTEIN 35 KDA PROTEIN"/>
    <property type="match status" value="1"/>
</dbReference>
<dbReference type="AlphaFoldDB" id="A0A1Y1YWU2"/>
<dbReference type="Pfam" id="PF00076">
    <property type="entry name" value="RRM_1"/>
    <property type="match status" value="1"/>
</dbReference>
<dbReference type="Gene3D" id="3.30.70.330">
    <property type="match status" value="1"/>
</dbReference>
<evidence type="ECO:0000256" key="1">
    <source>
        <dbReference type="ARBA" id="ARBA00004123"/>
    </source>
</evidence>
<evidence type="ECO:0000313" key="6">
    <source>
        <dbReference type="EMBL" id="ORY02429.1"/>
    </source>
</evidence>
<feature type="compositionally biased region" description="Low complexity" evidence="4">
    <location>
        <begin position="174"/>
        <end position="196"/>
    </location>
</feature>
<dbReference type="OrthoDB" id="308383at2759"/>
<dbReference type="PANTHER" id="PTHR13952">
    <property type="entry name" value="U1 SMALL NUCLEAR RIBONUCLEOPROTEIN 70 KD"/>
    <property type="match status" value="1"/>
</dbReference>
<dbReference type="Proteomes" id="UP000193498">
    <property type="component" value="Unassembled WGS sequence"/>
</dbReference>
<feature type="compositionally biased region" description="Basic and acidic residues" evidence="4">
    <location>
        <begin position="232"/>
        <end position="260"/>
    </location>
</feature>
<evidence type="ECO:0000256" key="4">
    <source>
        <dbReference type="SAM" id="MobiDB-lite"/>
    </source>
</evidence>